<keyword evidence="2" id="KW-0732">Signal</keyword>
<feature type="region of interest" description="Disordered" evidence="1">
    <location>
        <begin position="548"/>
        <end position="638"/>
    </location>
</feature>
<dbReference type="OrthoDB" id="6016406at2"/>
<keyword evidence="4" id="KW-1185">Reference proteome</keyword>
<dbReference type="NCBIfam" id="NF041518">
    <property type="entry name" value="choice_anch_Q"/>
    <property type="match status" value="1"/>
</dbReference>
<gene>
    <name evidence="3" type="ORF">Lysil_2313</name>
</gene>
<sequence length="638" mass="65714">MTTYKTAIPARRHPRIRMLPLPLGIAAALPLAIASPLSFAANTYYVRSDGGDATQCTGLVDAAYDGKSRNCAWSSPNIAFPLGQTTPTTPLIAGGDTLIISPGSYKIGVGAPGTANCSPSWSYDCYPPPIPSGATWDTRTRILGKDWTTCSTKPELWASGRADRVLNLTGSQNVEVQCLDLTDHASCAYAHNHSGTTTPGAVTAACPANPPFGDIGADGIVAVGAGKTFIGNVDVHGFPHNGVSAGKLTDWTLYNVRILGNGWAGWDGDVAYGSQTGSSNSGTIAFIGGEIAWNGCIENYVDHTYFGCWGQLEGGYGDGLGTGRTGGNWIFQGTKVHHNTSDGIDLLYANGTGSVTVRQVLSYANAGNQVKVAGPGLIENSVIIGNCNALLGYPTSALESDDLCRALGNTVSIDLLTGANMVTMRFNTITGLGDCEVISGGGGAGSALVLQNNAISGDLDWRANLQGNTGELTCAYYQDGGAAQVIFQNNLFWNLKSPPCSVGTGNICGKPPLFVDGNYKTFNPTPQQNSPLIDAGLSIPSVTQDYTGNPRVYGAGPDIGAVELQPATTPSPTPAPTPVPPAPTPAPTPAPSPSPSPTPSPAPPPPPPPPPSTSPPPLPITTPNSPAVKLPPPPHPAP</sequence>
<organism evidence="3 4">
    <name type="scientific">Solilutibacter silvestris</name>
    <dbReference type="NCBI Taxonomy" id="1645665"/>
    <lineage>
        <taxon>Bacteria</taxon>
        <taxon>Pseudomonadati</taxon>
        <taxon>Pseudomonadota</taxon>
        <taxon>Gammaproteobacteria</taxon>
        <taxon>Lysobacterales</taxon>
        <taxon>Lysobacteraceae</taxon>
        <taxon>Solilutibacter</taxon>
    </lineage>
</organism>
<reference evidence="3 4" key="1">
    <citation type="submission" date="2017-08" db="EMBL/GenBank/DDBJ databases">
        <title>Lysobacter sylvestris genome.</title>
        <authorList>
            <person name="Zhang D.-C."/>
            <person name="Albuquerque L."/>
            <person name="Franca L."/>
            <person name="Froufe H.J.C."/>
            <person name="Barroso C."/>
            <person name="Egas C."/>
            <person name="Da Costa M."/>
            <person name="Margesin R."/>
        </authorList>
    </citation>
    <scope>NUCLEOTIDE SEQUENCE [LARGE SCALE GENOMIC DNA]</scope>
    <source>
        <strain evidence="3 4">AM20-91</strain>
    </source>
</reference>
<evidence type="ECO:0000256" key="1">
    <source>
        <dbReference type="SAM" id="MobiDB-lite"/>
    </source>
</evidence>
<dbReference type="RefSeq" id="WP_103075758.1">
    <property type="nucleotide sequence ID" value="NZ_NPZB01000002.1"/>
</dbReference>
<accession>A0A2K1PZQ0</accession>
<comment type="caution">
    <text evidence="3">The sequence shown here is derived from an EMBL/GenBank/DDBJ whole genome shotgun (WGS) entry which is preliminary data.</text>
</comment>
<evidence type="ECO:0000313" key="4">
    <source>
        <dbReference type="Proteomes" id="UP000236220"/>
    </source>
</evidence>
<dbReference type="InterPro" id="IPR059226">
    <property type="entry name" value="Choice_anch_Q_dom"/>
</dbReference>
<feature type="compositionally biased region" description="Pro residues" evidence="1">
    <location>
        <begin position="569"/>
        <end position="620"/>
    </location>
</feature>
<protein>
    <recommendedName>
        <fullName evidence="5">Right handed beta helix region</fullName>
    </recommendedName>
</protein>
<name>A0A2K1PZQ0_9GAMM</name>
<feature type="chain" id="PRO_5014395791" description="Right handed beta helix region" evidence="2">
    <location>
        <begin position="41"/>
        <end position="638"/>
    </location>
</feature>
<dbReference type="SUPFAM" id="SSF51126">
    <property type="entry name" value="Pectin lyase-like"/>
    <property type="match status" value="1"/>
</dbReference>
<dbReference type="AlphaFoldDB" id="A0A2K1PZQ0"/>
<dbReference type="Proteomes" id="UP000236220">
    <property type="component" value="Unassembled WGS sequence"/>
</dbReference>
<evidence type="ECO:0000313" key="3">
    <source>
        <dbReference type="EMBL" id="PNS08137.1"/>
    </source>
</evidence>
<feature type="signal peptide" evidence="2">
    <location>
        <begin position="1"/>
        <end position="40"/>
    </location>
</feature>
<feature type="compositionally biased region" description="Pro residues" evidence="1">
    <location>
        <begin position="629"/>
        <end position="638"/>
    </location>
</feature>
<evidence type="ECO:0000256" key="2">
    <source>
        <dbReference type="SAM" id="SignalP"/>
    </source>
</evidence>
<dbReference type="PANTHER" id="PTHR24216:SF65">
    <property type="entry name" value="PAXILLIN-LIKE PROTEIN 1"/>
    <property type="match status" value="1"/>
</dbReference>
<proteinExistence type="predicted"/>
<evidence type="ECO:0008006" key="5">
    <source>
        <dbReference type="Google" id="ProtNLM"/>
    </source>
</evidence>
<dbReference type="EMBL" id="NPZB01000002">
    <property type="protein sequence ID" value="PNS08137.1"/>
    <property type="molecule type" value="Genomic_DNA"/>
</dbReference>
<dbReference type="PANTHER" id="PTHR24216">
    <property type="entry name" value="PAXILLIN-RELATED"/>
    <property type="match status" value="1"/>
</dbReference>
<dbReference type="InterPro" id="IPR011050">
    <property type="entry name" value="Pectin_lyase_fold/virulence"/>
</dbReference>